<feature type="non-terminal residue" evidence="8">
    <location>
        <position position="1"/>
    </location>
</feature>
<dbReference type="InterPro" id="IPR007219">
    <property type="entry name" value="XnlR_reg_dom"/>
</dbReference>
<evidence type="ECO:0000313" key="8">
    <source>
        <dbReference type="EMBL" id="RFU30687.1"/>
    </source>
</evidence>
<accession>A0A3E2HBJ8</accession>
<evidence type="ECO:0000256" key="1">
    <source>
        <dbReference type="ARBA" id="ARBA00004123"/>
    </source>
</evidence>
<dbReference type="OrthoDB" id="1924787at2759"/>
<comment type="caution">
    <text evidence="8">The sequence shown here is derived from an EMBL/GenBank/DDBJ whole genome shotgun (WGS) entry which is preliminary data.</text>
</comment>
<dbReference type="STRING" id="5539.A0A3E2HBJ8"/>
<dbReference type="SMART" id="SM00906">
    <property type="entry name" value="Fungal_trans"/>
    <property type="match status" value="1"/>
</dbReference>
<name>A0A3E2HBJ8_SCYLI</name>
<comment type="subcellular location">
    <subcellularLocation>
        <location evidence="1">Nucleus</location>
    </subcellularLocation>
</comment>
<dbReference type="GO" id="GO:0003677">
    <property type="term" value="F:DNA binding"/>
    <property type="evidence" value="ECO:0007669"/>
    <property type="project" value="InterPro"/>
</dbReference>
<dbReference type="GO" id="GO:0006351">
    <property type="term" value="P:DNA-templated transcription"/>
    <property type="evidence" value="ECO:0007669"/>
    <property type="project" value="InterPro"/>
</dbReference>
<dbReference type="GO" id="GO:0000981">
    <property type="term" value="F:DNA-binding transcription factor activity, RNA polymerase II-specific"/>
    <property type="evidence" value="ECO:0007669"/>
    <property type="project" value="InterPro"/>
</dbReference>
<keyword evidence="2" id="KW-0479">Metal-binding</keyword>
<dbReference type="EMBL" id="NCSJ02000094">
    <property type="protein sequence ID" value="RFU30687.1"/>
    <property type="molecule type" value="Genomic_DNA"/>
</dbReference>
<evidence type="ECO:0000256" key="5">
    <source>
        <dbReference type="ARBA" id="ARBA00023242"/>
    </source>
</evidence>
<feature type="region of interest" description="Disordered" evidence="6">
    <location>
        <begin position="1"/>
        <end position="26"/>
    </location>
</feature>
<organism evidence="8 9">
    <name type="scientific">Scytalidium lignicola</name>
    <name type="common">Hyphomycete</name>
    <dbReference type="NCBI Taxonomy" id="5539"/>
    <lineage>
        <taxon>Eukaryota</taxon>
        <taxon>Fungi</taxon>
        <taxon>Dikarya</taxon>
        <taxon>Ascomycota</taxon>
        <taxon>Pezizomycotina</taxon>
        <taxon>Leotiomycetes</taxon>
        <taxon>Leotiomycetes incertae sedis</taxon>
        <taxon>Scytalidium</taxon>
    </lineage>
</organism>
<sequence length="536" mass="60740">MRARGATAPLEPSKESSHDLNPQTVQRSDCAGGLLPNLFPEDVTELVEHYLRFIHDKPHSLFHKLSLWNDIQDGRVSKALLYAICGLRSRFSRADHLSLMGPELTAKSKRLFQSNLVNVSLENIQTCVLFANLCATELETESEALYFGIAIRMSQIMGLHKTNPDDNLILREIKARVWWTLFMADRWCSVGLGLPRQIHDCKRAVDLPMDEYVFQNLHNEQQDNPRPLTLGLWAYMITLVEIFGPVQDLNRRLVEENVRDEDSDRCVQEFSTQLDLWQESLPPHLRLNERNLDQHKEKGLGGGFVALHLGYHHYATLLYFQYLDPQRTSTVMHKSYVNRCKFHASSYSALLKMSRDKGECEAVYATVGHMTLVSSSVLLYTLLFGDENELPAARENLSFNFKALVELKRYWPSLERTVNRLFTFQNSCLQSADTYTHKIDRWMVRFLLEHALPLDEKVVSLAVSPTAADFAVLSADAQRLSLRGRATGVALSGFLRFMLHLQQKTIAESGASPSGCSTPQEHAFPHIPGATGQGVA</sequence>
<dbReference type="GO" id="GO:0005634">
    <property type="term" value="C:nucleus"/>
    <property type="evidence" value="ECO:0007669"/>
    <property type="project" value="UniProtKB-SubCell"/>
</dbReference>
<keyword evidence="4" id="KW-0804">Transcription</keyword>
<keyword evidence="5" id="KW-0539">Nucleus</keyword>
<evidence type="ECO:0000256" key="2">
    <source>
        <dbReference type="ARBA" id="ARBA00022723"/>
    </source>
</evidence>
<dbReference type="InterPro" id="IPR050815">
    <property type="entry name" value="TF_fung"/>
</dbReference>
<evidence type="ECO:0000256" key="3">
    <source>
        <dbReference type="ARBA" id="ARBA00023015"/>
    </source>
</evidence>
<dbReference type="GO" id="GO:0008270">
    <property type="term" value="F:zinc ion binding"/>
    <property type="evidence" value="ECO:0007669"/>
    <property type="project" value="InterPro"/>
</dbReference>
<protein>
    <recommendedName>
        <fullName evidence="7">Xylanolytic transcriptional activator regulatory domain-containing protein</fullName>
    </recommendedName>
</protein>
<feature type="region of interest" description="Disordered" evidence="6">
    <location>
        <begin position="509"/>
        <end position="536"/>
    </location>
</feature>
<keyword evidence="3" id="KW-0805">Transcription regulation</keyword>
<dbReference type="PANTHER" id="PTHR47338">
    <property type="entry name" value="ZN(II)2CYS6 TRANSCRIPTION FACTOR (EUROFUNG)-RELATED"/>
    <property type="match status" value="1"/>
</dbReference>
<evidence type="ECO:0000313" key="9">
    <source>
        <dbReference type="Proteomes" id="UP000258309"/>
    </source>
</evidence>
<dbReference type="Pfam" id="PF04082">
    <property type="entry name" value="Fungal_trans"/>
    <property type="match status" value="1"/>
</dbReference>
<dbReference type="AlphaFoldDB" id="A0A3E2HBJ8"/>
<feature type="domain" description="Xylanolytic transcriptional activator regulatory" evidence="7">
    <location>
        <begin position="143"/>
        <end position="214"/>
    </location>
</feature>
<proteinExistence type="predicted"/>
<feature type="non-terminal residue" evidence="8">
    <location>
        <position position="536"/>
    </location>
</feature>
<dbReference type="OMA" id="VYATVGH"/>
<dbReference type="CDD" id="cd12148">
    <property type="entry name" value="fungal_TF_MHR"/>
    <property type="match status" value="1"/>
</dbReference>
<keyword evidence="9" id="KW-1185">Reference proteome</keyword>
<evidence type="ECO:0000256" key="6">
    <source>
        <dbReference type="SAM" id="MobiDB-lite"/>
    </source>
</evidence>
<feature type="compositionally biased region" description="Polar residues" evidence="6">
    <location>
        <begin position="509"/>
        <end position="520"/>
    </location>
</feature>
<evidence type="ECO:0000256" key="4">
    <source>
        <dbReference type="ARBA" id="ARBA00023163"/>
    </source>
</evidence>
<dbReference type="PANTHER" id="PTHR47338:SF16">
    <property type="entry name" value="TRANSCRIPTION FACTOR, PUTATIVE (AFU_ORTHOLOGUE AFUA_2G09360)-RELATED"/>
    <property type="match status" value="1"/>
</dbReference>
<reference evidence="8 9" key="1">
    <citation type="submission" date="2018-05" db="EMBL/GenBank/DDBJ databases">
        <title>Draft genome sequence of Scytalidium lignicola DSM 105466, a ubiquitous saprotrophic fungus.</title>
        <authorList>
            <person name="Buettner E."/>
            <person name="Gebauer A.M."/>
            <person name="Hofrichter M."/>
            <person name="Liers C."/>
            <person name="Kellner H."/>
        </authorList>
    </citation>
    <scope>NUCLEOTIDE SEQUENCE [LARGE SCALE GENOMIC DNA]</scope>
    <source>
        <strain evidence="8 9">DSM 105466</strain>
    </source>
</reference>
<dbReference type="Proteomes" id="UP000258309">
    <property type="component" value="Unassembled WGS sequence"/>
</dbReference>
<evidence type="ECO:0000259" key="7">
    <source>
        <dbReference type="SMART" id="SM00906"/>
    </source>
</evidence>
<gene>
    <name evidence="8" type="ORF">B7463_g5642</name>
</gene>